<evidence type="ECO:0000259" key="3">
    <source>
        <dbReference type="Pfam" id="PF13359"/>
    </source>
</evidence>
<dbReference type="AlphaFoldDB" id="A0A9Q1IXG5"/>
<dbReference type="InterPro" id="IPR027806">
    <property type="entry name" value="HARBI1_dom"/>
</dbReference>
<evidence type="ECO:0000256" key="1">
    <source>
        <dbReference type="ARBA" id="ARBA00001968"/>
    </source>
</evidence>
<proteinExistence type="predicted"/>
<evidence type="ECO:0000313" key="5">
    <source>
        <dbReference type="Proteomes" id="UP001152622"/>
    </source>
</evidence>
<name>A0A9Q1IXG5_SYNKA</name>
<organism evidence="4 5">
    <name type="scientific">Synaphobranchus kaupii</name>
    <name type="common">Kaup's arrowtooth eel</name>
    <dbReference type="NCBI Taxonomy" id="118154"/>
    <lineage>
        <taxon>Eukaryota</taxon>
        <taxon>Metazoa</taxon>
        <taxon>Chordata</taxon>
        <taxon>Craniata</taxon>
        <taxon>Vertebrata</taxon>
        <taxon>Euteleostomi</taxon>
        <taxon>Actinopterygii</taxon>
        <taxon>Neopterygii</taxon>
        <taxon>Teleostei</taxon>
        <taxon>Anguilliformes</taxon>
        <taxon>Synaphobranchidae</taxon>
        <taxon>Synaphobranchus</taxon>
    </lineage>
</organism>
<accession>A0A9Q1IXG5</accession>
<dbReference type="Proteomes" id="UP001152622">
    <property type="component" value="Chromosome 6"/>
</dbReference>
<dbReference type="PANTHER" id="PTHR23080:SF63">
    <property type="entry name" value="TICK TRANSPOSON"/>
    <property type="match status" value="1"/>
</dbReference>
<gene>
    <name evidence="4" type="ORF">SKAU_G00193070</name>
</gene>
<dbReference type="OrthoDB" id="6369483at2759"/>
<keyword evidence="2" id="KW-0479">Metal-binding</keyword>
<protein>
    <recommendedName>
        <fullName evidence="3">DDE Tnp4 domain-containing protein</fullName>
    </recommendedName>
</protein>
<evidence type="ECO:0000313" key="4">
    <source>
        <dbReference type="EMBL" id="KAJ8356513.1"/>
    </source>
</evidence>
<evidence type="ECO:0000256" key="2">
    <source>
        <dbReference type="ARBA" id="ARBA00022723"/>
    </source>
</evidence>
<dbReference type="GO" id="GO:0046872">
    <property type="term" value="F:metal ion binding"/>
    <property type="evidence" value="ECO:0007669"/>
    <property type="project" value="UniProtKB-KW"/>
</dbReference>
<sequence length="144" mass="16170">MLSSTLHSLIIWPTREAVRGHMPKSFKPKFRKCCCIIDCTEIFVERTYNLKARAETWSNYKHQNTMKYLVGVTPAGALSFLSDGWGRCASDKLITLHSGFLKKTRPWGCDTSRQGISGQGRASSCWGNSLYPKLHKGEVTVVSL</sequence>
<comment type="caution">
    <text evidence="4">The sequence shown here is derived from an EMBL/GenBank/DDBJ whole genome shotgun (WGS) entry which is preliminary data.</text>
</comment>
<dbReference type="Pfam" id="PF13359">
    <property type="entry name" value="DDE_Tnp_4"/>
    <property type="match status" value="1"/>
</dbReference>
<comment type="cofactor">
    <cofactor evidence="1">
        <name>a divalent metal cation</name>
        <dbReference type="ChEBI" id="CHEBI:60240"/>
    </cofactor>
</comment>
<keyword evidence="5" id="KW-1185">Reference proteome</keyword>
<dbReference type="PANTHER" id="PTHR23080">
    <property type="entry name" value="THAP DOMAIN PROTEIN"/>
    <property type="match status" value="1"/>
</dbReference>
<reference evidence="4" key="1">
    <citation type="journal article" date="2023" name="Science">
        <title>Genome structures resolve the early diversification of teleost fishes.</title>
        <authorList>
            <person name="Parey E."/>
            <person name="Louis A."/>
            <person name="Montfort J."/>
            <person name="Bouchez O."/>
            <person name="Roques C."/>
            <person name="Iampietro C."/>
            <person name="Lluch J."/>
            <person name="Castinel A."/>
            <person name="Donnadieu C."/>
            <person name="Desvignes T."/>
            <person name="Floi Bucao C."/>
            <person name="Jouanno E."/>
            <person name="Wen M."/>
            <person name="Mejri S."/>
            <person name="Dirks R."/>
            <person name="Jansen H."/>
            <person name="Henkel C."/>
            <person name="Chen W.J."/>
            <person name="Zahm M."/>
            <person name="Cabau C."/>
            <person name="Klopp C."/>
            <person name="Thompson A.W."/>
            <person name="Robinson-Rechavi M."/>
            <person name="Braasch I."/>
            <person name="Lecointre G."/>
            <person name="Bobe J."/>
            <person name="Postlethwait J.H."/>
            <person name="Berthelot C."/>
            <person name="Roest Crollius H."/>
            <person name="Guiguen Y."/>
        </authorList>
    </citation>
    <scope>NUCLEOTIDE SEQUENCE</scope>
    <source>
        <strain evidence="4">WJC10195</strain>
    </source>
</reference>
<feature type="domain" description="DDE Tnp4" evidence="3">
    <location>
        <begin position="37"/>
        <end position="105"/>
    </location>
</feature>
<dbReference type="EMBL" id="JAINUF010000006">
    <property type="protein sequence ID" value="KAJ8356513.1"/>
    <property type="molecule type" value="Genomic_DNA"/>
</dbReference>